<dbReference type="AlphaFoldDB" id="A0A4Y7SU99"/>
<name>A0A4Y7SU99_COPMI</name>
<accession>A0A4Y7SU99</accession>
<proteinExistence type="predicted"/>
<protein>
    <submittedName>
        <fullName evidence="1">Uncharacterized protein</fullName>
    </submittedName>
</protein>
<sequence length="156" mass="17610">MVKHWYFSMLCKGRNGRRIGLVNTIFQILFSVNNESGSGRYRTYHSYHRNAARPDTTLRATEPGRIPFTRLPSLYRLSNPRVTRLFEPSNIQLRVLQWGEAPFPFSSCGGGMQFNLVPAGGLPIDRGTTILPKGDFAGVGENPVTRSSRILYKFSE</sequence>
<keyword evidence="2" id="KW-1185">Reference proteome</keyword>
<evidence type="ECO:0000313" key="2">
    <source>
        <dbReference type="Proteomes" id="UP000298030"/>
    </source>
</evidence>
<comment type="caution">
    <text evidence="1">The sequence shown here is derived from an EMBL/GenBank/DDBJ whole genome shotgun (WGS) entry which is preliminary data.</text>
</comment>
<dbReference type="Proteomes" id="UP000298030">
    <property type="component" value="Unassembled WGS sequence"/>
</dbReference>
<reference evidence="1 2" key="1">
    <citation type="journal article" date="2019" name="Nat. Ecol. Evol.">
        <title>Megaphylogeny resolves global patterns of mushroom evolution.</title>
        <authorList>
            <person name="Varga T."/>
            <person name="Krizsan K."/>
            <person name="Foldi C."/>
            <person name="Dima B."/>
            <person name="Sanchez-Garcia M."/>
            <person name="Sanchez-Ramirez S."/>
            <person name="Szollosi G.J."/>
            <person name="Szarkandi J.G."/>
            <person name="Papp V."/>
            <person name="Albert L."/>
            <person name="Andreopoulos W."/>
            <person name="Angelini C."/>
            <person name="Antonin V."/>
            <person name="Barry K.W."/>
            <person name="Bougher N.L."/>
            <person name="Buchanan P."/>
            <person name="Buyck B."/>
            <person name="Bense V."/>
            <person name="Catcheside P."/>
            <person name="Chovatia M."/>
            <person name="Cooper J."/>
            <person name="Damon W."/>
            <person name="Desjardin D."/>
            <person name="Finy P."/>
            <person name="Geml J."/>
            <person name="Haridas S."/>
            <person name="Hughes K."/>
            <person name="Justo A."/>
            <person name="Karasinski D."/>
            <person name="Kautmanova I."/>
            <person name="Kiss B."/>
            <person name="Kocsube S."/>
            <person name="Kotiranta H."/>
            <person name="LaButti K.M."/>
            <person name="Lechner B.E."/>
            <person name="Liimatainen K."/>
            <person name="Lipzen A."/>
            <person name="Lukacs Z."/>
            <person name="Mihaltcheva S."/>
            <person name="Morgado L.N."/>
            <person name="Niskanen T."/>
            <person name="Noordeloos M.E."/>
            <person name="Ohm R.A."/>
            <person name="Ortiz-Santana B."/>
            <person name="Ovrebo C."/>
            <person name="Racz N."/>
            <person name="Riley R."/>
            <person name="Savchenko A."/>
            <person name="Shiryaev A."/>
            <person name="Soop K."/>
            <person name="Spirin V."/>
            <person name="Szebenyi C."/>
            <person name="Tomsovsky M."/>
            <person name="Tulloss R.E."/>
            <person name="Uehling J."/>
            <person name="Grigoriev I.V."/>
            <person name="Vagvolgyi C."/>
            <person name="Papp T."/>
            <person name="Martin F.M."/>
            <person name="Miettinen O."/>
            <person name="Hibbett D.S."/>
            <person name="Nagy L.G."/>
        </authorList>
    </citation>
    <scope>NUCLEOTIDE SEQUENCE [LARGE SCALE GENOMIC DNA]</scope>
    <source>
        <strain evidence="1 2">FP101781</strain>
    </source>
</reference>
<organism evidence="1 2">
    <name type="scientific">Coprinellus micaceus</name>
    <name type="common">Glistening ink-cap mushroom</name>
    <name type="synonym">Coprinus micaceus</name>
    <dbReference type="NCBI Taxonomy" id="71717"/>
    <lineage>
        <taxon>Eukaryota</taxon>
        <taxon>Fungi</taxon>
        <taxon>Dikarya</taxon>
        <taxon>Basidiomycota</taxon>
        <taxon>Agaricomycotina</taxon>
        <taxon>Agaricomycetes</taxon>
        <taxon>Agaricomycetidae</taxon>
        <taxon>Agaricales</taxon>
        <taxon>Agaricineae</taxon>
        <taxon>Psathyrellaceae</taxon>
        <taxon>Coprinellus</taxon>
    </lineage>
</organism>
<evidence type="ECO:0000313" key="1">
    <source>
        <dbReference type="EMBL" id="TEB25174.1"/>
    </source>
</evidence>
<dbReference type="EMBL" id="QPFP01000059">
    <property type="protein sequence ID" value="TEB25174.1"/>
    <property type="molecule type" value="Genomic_DNA"/>
</dbReference>
<gene>
    <name evidence="1" type="ORF">FA13DRAFT_1189074</name>
</gene>